<sequence length="138" mass="14044">MFDLTVDEVLACARQAGDLKELQLGAFVGVVDGDVFDADHAVAAPVGATAVGQWPGVAVRDNGVLEADGAGGVGRVEQAIVEDAEPDGDPRLPEQVFLDPRVSAAGVDGRRDLVEDLLDPVSGGAVARAGSFSGSEMS</sequence>
<dbReference type="RefSeq" id="WP_329492965.1">
    <property type="nucleotide sequence ID" value="NZ_CP108460.1"/>
</dbReference>
<dbReference type="Proteomes" id="UP001432014">
    <property type="component" value="Chromosome"/>
</dbReference>
<name>A0ABZ1W0K6_9ACTN</name>
<gene>
    <name evidence="1" type="ORF">OG469_01820</name>
</gene>
<protein>
    <submittedName>
        <fullName evidence="1">Uncharacterized protein</fullName>
    </submittedName>
</protein>
<dbReference type="EMBL" id="CP108482">
    <property type="protein sequence ID" value="WUS54352.1"/>
    <property type="molecule type" value="Genomic_DNA"/>
</dbReference>
<reference evidence="1 2" key="1">
    <citation type="submission" date="2022-10" db="EMBL/GenBank/DDBJ databases">
        <title>The complete genomes of actinobacterial strains from the NBC collection.</title>
        <authorList>
            <person name="Joergensen T.S."/>
            <person name="Alvarez Arevalo M."/>
            <person name="Sterndorff E.B."/>
            <person name="Faurdal D."/>
            <person name="Vuksanovic O."/>
            <person name="Mourched A.-S."/>
            <person name="Charusanti P."/>
            <person name="Shaw S."/>
            <person name="Blin K."/>
            <person name="Weber T."/>
        </authorList>
    </citation>
    <scope>NUCLEOTIDE SEQUENCE [LARGE SCALE GENOMIC DNA]</scope>
    <source>
        <strain evidence="1 2">NBC_01247</strain>
    </source>
</reference>
<evidence type="ECO:0000313" key="2">
    <source>
        <dbReference type="Proteomes" id="UP001432014"/>
    </source>
</evidence>
<proteinExistence type="predicted"/>
<organism evidence="1 2">
    <name type="scientific">Kitasatospora herbaricolor</name>
    <dbReference type="NCBI Taxonomy" id="68217"/>
    <lineage>
        <taxon>Bacteria</taxon>
        <taxon>Bacillati</taxon>
        <taxon>Actinomycetota</taxon>
        <taxon>Actinomycetes</taxon>
        <taxon>Kitasatosporales</taxon>
        <taxon>Streptomycetaceae</taxon>
        <taxon>Kitasatospora</taxon>
    </lineage>
</organism>
<keyword evidence="2" id="KW-1185">Reference proteome</keyword>
<accession>A0ABZ1W0K6</accession>
<evidence type="ECO:0000313" key="1">
    <source>
        <dbReference type="EMBL" id="WUS54352.1"/>
    </source>
</evidence>